<keyword evidence="4" id="KW-0249">Electron transport</keyword>
<protein>
    <submittedName>
        <fullName evidence="9">Cytochrome C</fullName>
    </submittedName>
</protein>
<comment type="caution">
    <text evidence="9">The sequence shown here is derived from an EMBL/GenBank/DDBJ whole genome shotgun (WGS) entry which is preliminary data.</text>
</comment>
<evidence type="ECO:0000313" key="9">
    <source>
        <dbReference type="EMBL" id="KXI29788.1"/>
    </source>
</evidence>
<dbReference type="Pfam" id="PF13442">
    <property type="entry name" value="Cytochrome_CBB3"/>
    <property type="match status" value="1"/>
</dbReference>
<proteinExistence type="predicted"/>
<evidence type="ECO:0000256" key="6">
    <source>
        <dbReference type="PROSITE-ProRule" id="PRU00433"/>
    </source>
</evidence>
<dbReference type="Proteomes" id="UP000070299">
    <property type="component" value="Unassembled WGS sequence"/>
</dbReference>
<dbReference type="AlphaFoldDB" id="A0A136A3H1"/>
<sequence length="131" mass="13808">MKIKSLMCLFVSVFLTFAAQTQEAASDDIKSRIQPLGKVHVAGAKPETSSAGPRSGAQVYNKSCVACHSVGVLGAPKLHDAADWGPRMSKGIDTLVEHGIKGFNAMPPKGTCGDCSDDEIKAAIEYMIEGL</sequence>
<evidence type="ECO:0000259" key="8">
    <source>
        <dbReference type="PROSITE" id="PS51007"/>
    </source>
</evidence>
<dbReference type="RefSeq" id="WP_068372942.1">
    <property type="nucleotide sequence ID" value="NZ_LSNE01000003.1"/>
</dbReference>
<evidence type="ECO:0000256" key="5">
    <source>
        <dbReference type="ARBA" id="ARBA00023004"/>
    </source>
</evidence>
<dbReference type="GO" id="GO:0009055">
    <property type="term" value="F:electron transfer activity"/>
    <property type="evidence" value="ECO:0007669"/>
    <property type="project" value="InterPro"/>
</dbReference>
<feature type="signal peptide" evidence="7">
    <location>
        <begin position="1"/>
        <end position="24"/>
    </location>
</feature>
<dbReference type="PROSITE" id="PS51007">
    <property type="entry name" value="CYTC"/>
    <property type="match status" value="1"/>
</dbReference>
<keyword evidence="2 6" id="KW-0349">Heme</keyword>
<dbReference type="GO" id="GO:0005506">
    <property type="term" value="F:iron ion binding"/>
    <property type="evidence" value="ECO:0007669"/>
    <property type="project" value="InterPro"/>
</dbReference>
<reference evidence="10" key="1">
    <citation type="submission" date="2016-02" db="EMBL/GenBank/DDBJ databases">
        <authorList>
            <person name="Schultz-Johansen M."/>
            <person name="Glaring M.A."/>
            <person name="Bech P.K."/>
            <person name="Stougaard P."/>
        </authorList>
    </citation>
    <scope>NUCLEOTIDE SEQUENCE [LARGE SCALE GENOMIC DNA]</scope>
    <source>
        <strain evidence="10">S66</strain>
    </source>
</reference>
<dbReference type="STRING" id="1799789.AX660_07060"/>
<dbReference type="OrthoDB" id="9814708at2"/>
<accession>A0A136A3H1</accession>
<dbReference type="PANTHER" id="PTHR40942">
    <property type="match status" value="1"/>
</dbReference>
<keyword evidence="7" id="KW-0732">Signal</keyword>
<evidence type="ECO:0000256" key="3">
    <source>
        <dbReference type="ARBA" id="ARBA00022723"/>
    </source>
</evidence>
<dbReference type="PRINTS" id="PR00607">
    <property type="entry name" value="CYTCHROMECIE"/>
</dbReference>
<keyword evidence="1" id="KW-0813">Transport</keyword>
<dbReference type="GO" id="GO:0020037">
    <property type="term" value="F:heme binding"/>
    <property type="evidence" value="ECO:0007669"/>
    <property type="project" value="InterPro"/>
</dbReference>
<keyword evidence="3 6" id="KW-0479">Metal-binding</keyword>
<dbReference type="SUPFAM" id="SSF46626">
    <property type="entry name" value="Cytochrome c"/>
    <property type="match status" value="1"/>
</dbReference>
<evidence type="ECO:0000256" key="4">
    <source>
        <dbReference type="ARBA" id="ARBA00022982"/>
    </source>
</evidence>
<feature type="chain" id="PRO_5007469401" evidence="7">
    <location>
        <begin position="25"/>
        <end position="131"/>
    </location>
</feature>
<feature type="domain" description="Cytochrome c" evidence="8">
    <location>
        <begin position="51"/>
        <end position="131"/>
    </location>
</feature>
<evidence type="ECO:0000256" key="7">
    <source>
        <dbReference type="SAM" id="SignalP"/>
    </source>
</evidence>
<organism evidence="9 10">
    <name type="scientific">Paraglaciecola hydrolytica</name>
    <dbReference type="NCBI Taxonomy" id="1799789"/>
    <lineage>
        <taxon>Bacteria</taxon>
        <taxon>Pseudomonadati</taxon>
        <taxon>Pseudomonadota</taxon>
        <taxon>Gammaproteobacteria</taxon>
        <taxon>Alteromonadales</taxon>
        <taxon>Alteromonadaceae</taxon>
        <taxon>Paraglaciecola</taxon>
    </lineage>
</organism>
<evidence type="ECO:0000256" key="2">
    <source>
        <dbReference type="ARBA" id="ARBA00022617"/>
    </source>
</evidence>
<dbReference type="EMBL" id="LSNE01000003">
    <property type="protein sequence ID" value="KXI29788.1"/>
    <property type="molecule type" value="Genomic_DNA"/>
</dbReference>
<keyword evidence="10" id="KW-1185">Reference proteome</keyword>
<evidence type="ECO:0000313" key="10">
    <source>
        <dbReference type="Proteomes" id="UP000070299"/>
    </source>
</evidence>
<dbReference type="InterPro" id="IPR036909">
    <property type="entry name" value="Cyt_c-like_dom_sf"/>
</dbReference>
<dbReference type="InterPro" id="IPR009056">
    <property type="entry name" value="Cyt_c-like_dom"/>
</dbReference>
<dbReference type="PANTHER" id="PTHR40942:SF4">
    <property type="entry name" value="CYTOCHROME C5"/>
    <property type="match status" value="1"/>
</dbReference>
<evidence type="ECO:0000256" key="1">
    <source>
        <dbReference type="ARBA" id="ARBA00022448"/>
    </source>
</evidence>
<name>A0A136A3H1_9ALTE</name>
<keyword evidence="5 6" id="KW-0408">Iron</keyword>
<gene>
    <name evidence="9" type="ORF">AX660_07060</name>
</gene>
<dbReference type="Gene3D" id="1.10.760.10">
    <property type="entry name" value="Cytochrome c-like domain"/>
    <property type="match status" value="1"/>
</dbReference>
<dbReference type="InterPro" id="IPR002323">
    <property type="entry name" value="Cyt_CIE"/>
</dbReference>